<dbReference type="SMART" id="SM00494">
    <property type="entry name" value="ChtBD2"/>
    <property type="match status" value="2"/>
</dbReference>
<dbReference type="STRING" id="139723.A0A182MPW0"/>
<dbReference type="EMBL" id="AXCM01009182">
    <property type="status" value="NOT_ANNOTATED_CDS"/>
    <property type="molecule type" value="Genomic_DNA"/>
</dbReference>
<dbReference type="VEuPathDB" id="VectorBase:ACUA023438"/>
<evidence type="ECO:0000259" key="1">
    <source>
        <dbReference type="PROSITE" id="PS50940"/>
    </source>
</evidence>
<reference evidence="2" key="2">
    <citation type="submission" date="2020-05" db="UniProtKB">
        <authorList>
            <consortium name="EnsemblMetazoa"/>
        </authorList>
    </citation>
    <scope>IDENTIFICATION</scope>
    <source>
        <strain evidence="2">A-37</strain>
    </source>
</reference>
<dbReference type="Pfam" id="PF01607">
    <property type="entry name" value="CBM_14"/>
    <property type="match status" value="2"/>
</dbReference>
<sequence length="399" mass="44661">ICNYQKQAVGSYDCSSIDPLRPYCNKGVCTKDTECTIQSDLCPAGARFYPDPSNCSRYLYCDENMVGFEQSCVAANNVYNQTTESCFLKRRTADCFQLQKYVQTCPPLLEFSANDQKCVPSGGSIMAVPVSSLAGSNSRDGSNKCDTGKRQGCADCRTVNICSYDQTVLTSYKCQDVEPDKPYCIGNGICSPESEPESVCGVADDLCPSTQAGFYPDPANCTQYIYCDEKQVATPVSCLAANNAYNHSSSSCFLRKTLDDCYQVNCDLLLNRNKWFVYKPFPQLYFFCSSSGLPVMFECPRVSEVYDVKLQRCKFECRESGRFPYPGDNKKYYECVYVTPFKLRSSIQMSFRLCVRLKEKVVQQKYSMSDSALSPVWAIDFPTVSSGLKILCVLQLQAH</sequence>
<reference evidence="3" key="1">
    <citation type="submission" date="2013-09" db="EMBL/GenBank/DDBJ databases">
        <title>The Genome Sequence of Anopheles culicifacies species A.</title>
        <authorList>
            <consortium name="The Broad Institute Genomics Platform"/>
            <person name="Neafsey D.E."/>
            <person name="Besansky N."/>
            <person name="Howell P."/>
            <person name="Walton C."/>
            <person name="Young S.K."/>
            <person name="Zeng Q."/>
            <person name="Gargeya S."/>
            <person name="Fitzgerald M."/>
            <person name="Haas B."/>
            <person name="Abouelleil A."/>
            <person name="Allen A.W."/>
            <person name="Alvarado L."/>
            <person name="Arachchi H.M."/>
            <person name="Berlin A.M."/>
            <person name="Chapman S.B."/>
            <person name="Gainer-Dewar J."/>
            <person name="Goldberg J."/>
            <person name="Griggs A."/>
            <person name="Gujja S."/>
            <person name="Hansen M."/>
            <person name="Howarth C."/>
            <person name="Imamovic A."/>
            <person name="Ireland A."/>
            <person name="Larimer J."/>
            <person name="McCowan C."/>
            <person name="Murphy C."/>
            <person name="Pearson M."/>
            <person name="Poon T.W."/>
            <person name="Priest M."/>
            <person name="Roberts A."/>
            <person name="Saif S."/>
            <person name="Shea T."/>
            <person name="Sisk P."/>
            <person name="Sykes S."/>
            <person name="Wortman J."/>
            <person name="Nusbaum C."/>
            <person name="Birren B."/>
        </authorList>
    </citation>
    <scope>NUCLEOTIDE SEQUENCE [LARGE SCALE GENOMIC DNA]</scope>
    <source>
        <strain evidence="3">A-37</strain>
    </source>
</reference>
<dbReference type="Gene3D" id="2.170.140.10">
    <property type="entry name" value="Chitin binding domain"/>
    <property type="match status" value="1"/>
</dbReference>
<evidence type="ECO:0000313" key="2">
    <source>
        <dbReference type="EnsemblMetazoa" id="ACUA023438-PA"/>
    </source>
</evidence>
<proteinExistence type="predicted"/>
<accession>A0A182MPW0</accession>
<dbReference type="AlphaFoldDB" id="A0A182MPW0"/>
<protein>
    <recommendedName>
        <fullName evidence="1">Chitin-binding type-2 domain-containing protein</fullName>
    </recommendedName>
</protein>
<evidence type="ECO:0000313" key="3">
    <source>
        <dbReference type="Proteomes" id="UP000075883"/>
    </source>
</evidence>
<dbReference type="Proteomes" id="UP000075883">
    <property type="component" value="Unassembled WGS sequence"/>
</dbReference>
<dbReference type="EnsemblMetazoa" id="ACUA023438-RA">
    <property type="protein sequence ID" value="ACUA023438-PA"/>
    <property type="gene ID" value="ACUA023438"/>
</dbReference>
<dbReference type="SUPFAM" id="SSF57625">
    <property type="entry name" value="Invertebrate chitin-binding proteins"/>
    <property type="match status" value="2"/>
</dbReference>
<dbReference type="GO" id="GO:0008061">
    <property type="term" value="F:chitin binding"/>
    <property type="evidence" value="ECO:0007669"/>
    <property type="project" value="InterPro"/>
</dbReference>
<dbReference type="InterPro" id="IPR002557">
    <property type="entry name" value="Chitin-bd_dom"/>
</dbReference>
<dbReference type="GO" id="GO:0005576">
    <property type="term" value="C:extracellular region"/>
    <property type="evidence" value="ECO:0007669"/>
    <property type="project" value="InterPro"/>
</dbReference>
<dbReference type="PROSITE" id="PS50940">
    <property type="entry name" value="CHIT_BIND_II"/>
    <property type="match status" value="2"/>
</dbReference>
<keyword evidence="3" id="KW-1185">Reference proteome</keyword>
<dbReference type="InterPro" id="IPR036508">
    <property type="entry name" value="Chitin-bd_dom_sf"/>
</dbReference>
<feature type="domain" description="Chitin-binding type-2" evidence="1">
    <location>
        <begin position="39"/>
        <end position="97"/>
    </location>
</feature>
<organism evidence="2 3">
    <name type="scientific">Anopheles culicifacies</name>
    <dbReference type="NCBI Taxonomy" id="139723"/>
    <lineage>
        <taxon>Eukaryota</taxon>
        <taxon>Metazoa</taxon>
        <taxon>Ecdysozoa</taxon>
        <taxon>Arthropoda</taxon>
        <taxon>Hexapoda</taxon>
        <taxon>Insecta</taxon>
        <taxon>Pterygota</taxon>
        <taxon>Neoptera</taxon>
        <taxon>Endopterygota</taxon>
        <taxon>Diptera</taxon>
        <taxon>Nematocera</taxon>
        <taxon>Culicoidea</taxon>
        <taxon>Culicidae</taxon>
        <taxon>Anophelinae</taxon>
        <taxon>Anopheles</taxon>
        <taxon>culicifacies species complex</taxon>
    </lineage>
</organism>
<name>A0A182MPW0_9DIPT</name>
<feature type="domain" description="Chitin-binding type-2" evidence="1">
    <location>
        <begin position="204"/>
        <end position="263"/>
    </location>
</feature>